<dbReference type="Proteomes" id="UP000315353">
    <property type="component" value="Unassembled WGS sequence"/>
</dbReference>
<keyword evidence="9" id="KW-1185">Reference proteome</keyword>
<proteinExistence type="predicted"/>
<feature type="transmembrane region" description="Helical" evidence="5">
    <location>
        <begin position="97"/>
        <end position="121"/>
    </location>
</feature>
<evidence type="ECO:0000313" key="7">
    <source>
        <dbReference type="EMBL" id="APT86735.1"/>
    </source>
</evidence>
<dbReference type="EMBL" id="CP009246">
    <property type="protein sequence ID" value="APT86735.1"/>
    <property type="molecule type" value="Genomic_DNA"/>
</dbReference>
<dbReference type="GeneID" id="82880215"/>
<protein>
    <submittedName>
        <fullName evidence="7">RDD family protein</fullName>
    </submittedName>
</protein>
<dbReference type="Proteomes" id="UP000185479">
    <property type="component" value="Chromosome"/>
</dbReference>
<comment type="subcellular location">
    <subcellularLocation>
        <location evidence="1">Membrane</location>
        <topology evidence="1">Multi-pass membrane protein</topology>
    </subcellularLocation>
</comment>
<dbReference type="KEGG" id="cfc:CFLV_05730"/>
<dbReference type="OrthoDB" id="4422716at2"/>
<reference evidence="8 10" key="2">
    <citation type="submission" date="2019-06" db="EMBL/GenBank/DDBJ databases">
        <title>Whole genome shotgun sequence of Corynebacterium flavescens NBRC 14136.</title>
        <authorList>
            <person name="Hosoyama A."/>
            <person name="Uohara A."/>
            <person name="Ohji S."/>
            <person name="Ichikawa N."/>
        </authorList>
    </citation>
    <scope>NUCLEOTIDE SEQUENCE [LARGE SCALE GENOMIC DNA]</scope>
    <source>
        <strain evidence="8 10">NBRC 14136</strain>
    </source>
</reference>
<keyword evidence="4 5" id="KW-0472">Membrane</keyword>
<reference evidence="7 9" key="1">
    <citation type="submission" date="2014-08" db="EMBL/GenBank/DDBJ databases">
        <title>Complete genome sequence of Corynebacterium flavescens OJ8(T)(=DSM 20296(T)), isolated from cheese.</title>
        <authorList>
            <person name="Ruckert C."/>
            <person name="Albersmeier A."/>
            <person name="Winkler A."/>
            <person name="Kalinowski J."/>
        </authorList>
    </citation>
    <scope>NUCLEOTIDE SEQUENCE [LARGE SCALE GENOMIC DNA]</scope>
    <source>
        <strain evidence="7 9">OJ8</strain>
    </source>
</reference>
<feature type="transmembrane region" description="Helical" evidence="5">
    <location>
        <begin position="46"/>
        <end position="65"/>
    </location>
</feature>
<organism evidence="7 9">
    <name type="scientific">Corynebacterium flavescens</name>
    <dbReference type="NCBI Taxonomy" id="28028"/>
    <lineage>
        <taxon>Bacteria</taxon>
        <taxon>Bacillati</taxon>
        <taxon>Actinomycetota</taxon>
        <taxon>Actinomycetes</taxon>
        <taxon>Mycobacteriales</taxon>
        <taxon>Corynebacteriaceae</taxon>
        <taxon>Corynebacterium</taxon>
    </lineage>
</organism>
<evidence type="ECO:0000259" key="6">
    <source>
        <dbReference type="Pfam" id="PF06271"/>
    </source>
</evidence>
<keyword evidence="2 5" id="KW-0812">Transmembrane</keyword>
<accession>A0A1L7CLQ9</accession>
<feature type="domain" description="RDD" evidence="6">
    <location>
        <begin position="11"/>
        <end position="118"/>
    </location>
</feature>
<dbReference type="RefSeq" id="WP_075729727.1">
    <property type="nucleotide sequence ID" value="NZ_BJNB01000046.1"/>
</dbReference>
<dbReference type="GO" id="GO:0016020">
    <property type="term" value="C:membrane"/>
    <property type="evidence" value="ECO:0007669"/>
    <property type="project" value="UniProtKB-SubCell"/>
</dbReference>
<evidence type="ECO:0000256" key="3">
    <source>
        <dbReference type="ARBA" id="ARBA00022989"/>
    </source>
</evidence>
<dbReference type="EMBL" id="BJNB01000046">
    <property type="protein sequence ID" value="GEB98685.1"/>
    <property type="molecule type" value="Genomic_DNA"/>
</dbReference>
<evidence type="ECO:0000256" key="1">
    <source>
        <dbReference type="ARBA" id="ARBA00004141"/>
    </source>
</evidence>
<evidence type="ECO:0000256" key="5">
    <source>
        <dbReference type="SAM" id="Phobius"/>
    </source>
</evidence>
<name>A0A1L7CLQ9_CORFL</name>
<evidence type="ECO:0000313" key="8">
    <source>
        <dbReference type="EMBL" id="GEB98685.1"/>
    </source>
</evidence>
<dbReference type="AlphaFoldDB" id="A0A1L7CLQ9"/>
<sequence>MFWERFKLSLRRAVAWWIDAFLAAAVIVVLRWLLHLAGVELNGRSGTIYDIVSFALVFYIYRVGFEATKHTTLGKWSLRLEIIGPHGWRPAAIRNSWVLLTLISVTGLRFVEPVIVAILGVSTLLVGRHPFDMAAGDLVLEKLPPELKEE</sequence>
<dbReference type="STRING" id="28028.CFLV_05730"/>
<dbReference type="Pfam" id="PF06271">
    <property type="entry name" value="RDD"/>
    <property type="match status" value="1"/>
</dbReference>
<evidence type="ECO:0000256" key="4">
    <source>
        <dbReference type="ARBA" id="ARBA00023136"/>
    </source>
</evidence>
<dbReference type="InterPro" id="IPR010432">
    <property type="entry name" value="RDD"/>
</dbReference>
<evidence type="ECO:0000313" key="9">
    <source>
        <dbReference type="Proteomes" id="UP000185479"/>
    </source>
</evidence>
<gene>
    <name evidence="8" type="ORF">CFL01nite_21800</name>
    <name evidence="7" type="ORF">CFLV_05730</name>
</gene>
<evidence type="ECO:0000256" key="2">
    <source>
        <dbReference type="ARBA" id="ARBA00022692"/>
    </source>
</evidence>
<keyword evidence="3 5" id="KW-1133">Transmembrane helix</keyword>
<evidence type="ECO:0000313" key="10">
    <source>
        <dbReference type="Proteomes" id="UP000315353"/>
    </source>
</evidence>
<feature type="transmembrane region" description="Helical" evidence="5">
    <location>
        <begin position="14"/>
        <end position="34"/>
    </location>
</feature>